<dbReference type="GO" id="GO:0000149">
    <property type="term" value="F:SNARE binding"/>
    <property type="evidence" value="ECO:0007669"/>
    <property type="project" value="TreeGrafter"/>
</dbReference>
<dbReference type="GO" id="GO:0032050">
    <property type="term" value="F:clathrin heavy chain binding"/>
    <property type="evidence" value="ECO:0007669"/>
    <property type="project" value="TreeGrafter"/>
</dbReference>
<organism evidence="4 5">
    <name type="scientific">Phaseolus angularis</name>
    <name type="common">Azuki bean</name>
    <name type="synonym">Vigna angularis</name>
    <dbReference type="NCBI Taxonomy" id="3914"/>
    <lineage>
        <taxon>Eukaryota</taxon>
        <taxon>Viridiplantae</taxon>
        <taxon>Streptophyta</taxon>
        <taxon>Embryophyta</taxon>
        <taxon>Tracheophyta</taxon>
        <taxon>Spermatophyta</taxon>
        <taxon>Magnoliopsida</taxon>
        <taxon>eudicotyledons</taxon>
        <taxon>Gunneridae</taxon>
        <taxon>Pentapetalae</taxon>
        <taxon>rosids</taxon>
        <taxon>fabids</taxon>
        <taxon>Fabales</taxon>
        <taxon>Fabaceae</taxon>
        <taxon>Papilionoideae</taxon>
        <taxon>50 kb inversion clade</taxon>
        <taxon>NPAAA clade</taxon>
        <taxon>indigoferoid/millettioid clade</taxon>
        <taxon>Phaseoleae</taxon>
        <taxon>Vigna</taxon>
    </lineage>
</organism>
<accession>A0A0L9UCF0</accession>
<name>A0A0L9UCF0_PHAAN</name>
<dbReference type="PANTHER" id="PTHR22951">
    <property type="entry name" value="CLATHRIN ASSEMBLY PROTEIN"/>
    <property type="match status" value="1"/>
</dbReference>
<proteinExistence type="predicted"/>
<evidence type="ECO:0000313" key="4">
    <source>
        <dbReference type="EMBL" id="KOM40199.1"/>
    </source>
</evidence>
<protein>
    <recommendedName>
        <fullName evidence="3">AP180 N-terminal homology (ANTH) domain-containing protein</fullName>
    </recommendedName>
</protein>
<dbReference type="GO" id="GO:0005546">
    <property type="term" value="F:phosphatidylinositol-4,5-bisphosphate binding"/>
    <property type="evidence" value="ECO:0007669"/>
    <property type="project" value="TreeGrafter"/>
</dbReference>
<feature type="region of interest" description="Disordered" evidence="2">
    <location>
        <begin position="400"/>
        <end position="423"/>
    </location>
</feature>
<dbReference type="GO" id="GO:0005905">
    <property type="term" value="C:clathrin-coated pit"/>
    <property type="evidence" value="ECO:0007669"/>
    <property type="project" value="TreeGrafter"/>
</dbReference>
<evidence type="ECO:0000256" key="1">
    <source>
        <dbReference type="SAM" id="Coils"/>
    </source>
</evidence>
<gene>
    <name evidence="4" type="ORF">LR48_Vigan04g039700</name>
</gene>
<dbReference type="GO" id="GO:0006900">
    <property type="term" value="P:vesicle budding from membrane"/>
    <property type="evidence" value="ECO:0007669"/>
    <property type="project" value="TreeGrafter"/>
</dbReference>
<dbReference type="Proteomes" id="UP000053144">
    <property type="component" value="Chromosome 4"/>
</dbReference>
<dbReference type="GO" id="GO:0005545">
    <property type="term" value="F:1-phosphatidylinositol binding"/>
    <property type="evidence" value="ECO:0007669"/>
    <property type="project" value="InterPro"/>
</dbReference>
<feature type="domain" description="AP180 N-terminal homology (ANTH)" evidence="3">
    <location>
        <begin position="232"/>
        <end position="275"/>
    </location>
</feature>
<dbReference type="EMBL" id="CM003374">
    <property type="protein sequence ID" value="KOM40199.1"/>
    <property type="molecule type" value="Genomic_DNA"/>
</dbReference>
<feature type="coiled-coil region" evidence="1">
    <location>
        <begin position="160"/>
        <end position="187"/>
    </location>
</feature>
<feature type="compositionally biased region" description="Polar residues" evidence="2">
    <location>
        <begin position="414"/>
        <end position="423"/>
    </location>
</feature>
<keyword evidence="1" id="KW-0175">Coiled coil</keyword>
<dbReference type="AlphaFoldDB" id="A0A0L9UCF0"/>
<evidence type="ECO:0000259" key="3">
    <source>
        <dbReference type="Pfam" id="PF07651"/>
    </source>
</evidence>
<dbReference type="Gene3D" id="1.20.58.150">
    <property type="entry name" value="ANTH domain"/>
    <property type="match status" value="1"/>
</dbReference>
<dbReference type="Gramene" id="KOM40199">
    <property type="protein sequence ID" value="KOM40199"/>
    <property type="gene ID" value="LR48_Vigan04g039700"/>
</dbReference>
<dbReference type="GO" id="GO:0048268">
    <property type="term" value="P:clathrin coat assembly"/>
    <property type="evidence" value="ECO:0007669"/>
    <property type="project" value="InterPro"/>
</dbReference>
<feature type="coiled-coil region" evidence="1">
    <location>
        <begin position="97"/>
        <end position="124"/>
    </location>
</feature>
<dbReference type="InterPro" id="IPR014712">
    <property type="entry name" value="ANTH_dom_sf"/>
</dbReference>
<dbReference type="PANTHER" id="PTHR22951:SF110">
    <property type="entry name" value="CLATHRIN ASSEMBLY PROTEIN"/>
    <property type="match status" value="1"/>
</dbReference>
<reference evidence="5" key="1">
    <citation type="journal article" date="2015" name="Proc. Natl. Acad. Sci. U.S.A.">
        <title>Genome sequencing of adzuki bean (Vigna angularis) provides insight into high starch and low fat accumulation and domestication.</title>
        <authorList>
            <person name="Yang K."/>
            <person name="Tian Z."/>
            <person name="Chen C."/>
            <person name="Luo L."/>
            <person name="Zhao B."/>
            <person name="Wang Z."/>
            <person name="Yu L."/>
            <person name="Li Y."/>
            <person name="Sun Y."/>
            <person name="Li W."/>
            <person name="Chen Y."/>
            <person name="Li Y."/>
            <person name="Zhang Y."/>
            <person name="Ai D."/>
            <person name="Zhao J."/>
            <person name="Shang C."/>
            <person name="Ma Y."/>
            <person name="Wu B."/>
            <person name="Wang M."/>
            <person name="Gao L."/>
            <person name="Sun D."/>
            <person name="Zhang P."/>
            <person name="Guo F."/>
            <person name="Wang W."/>
            <person name="Li Y."/>
            <person name="Wang J."/>
            <person name="Varshney R.K."/>
            <person name="Wang J."/>
            <person name="Ling H.Q."/>
            <person name="Wan P."/>
        </authorList>
    </citation>
    <scope>NUCLEOTIDE SEQUENCE</scope>
    <source>
        <strain evidence="5">cv. Jingnong 6</strain>
    </source>
</reference>
<feature type="region of interest" description="Disordered" evidence="2">
    <location>
        <begin position="371"/>
        <end position="390"/>
    </location>
</feature>
<dbReference type="SUPFAM" id="SSF89009">
    <property type="entry name" value="GAT-like domain"/>
    <property type="match status" value="1"/>
</dbReference>
<dbReference type="InterPro" id="IPR045192">
    <property type="entry name" value="AP180-like"/>
</dbReference>
<evidence type="ECO:0000256" key="2">
    <source>
        <dbReference type="SAM" id="MobiDB-lite"/>
    </source>
</evidence>
<dbReference type="GO" id="GO:0072583">
    <property type="term" value="P:clathrin-dependent endocytosis"/>
    <property type="evidence" value="ECO:0007669"/>
    <property type="project" value="InterPro"/>
</dbReference>
<dbReference type="STRING" id="3914.A0A0L9UCF0"/>
<dbReference type="GO" id="GO:0030136">
    <property type="term" value="C:clathrin-coated vesicle"/>
    <property type="evidence" value="ECO:0007669"/>
    <property type="project" value="InterPro"/>
</dbReference>
<dbReference type="InterPro" id="IPR011417">
    <property type="entry name" value="ANTH_dom"/>
</dbReference>
<evidence type="ECO:0000313" key="5">
    <source>
        <dbReference type="Proteomes" id="UP000053144"/>
    </source>
</evidence>
<sequence>MNPTMISGDDSPITVEITPLREASNVETLLSGDSAFVYGNVKVEGIEEEEDSDMTLGELESLDLFDSLPRQLVSCHIINCLGRDNLSFEVFAYASDKGKLSTELKESRDEVAALKLKLEEEINAHSQSKKKHAKTTLLLANIESAMADIRKSGRELQTKNEELVKTNAKLTATIEHLKEQNSKLLEHGRHLDTACRDAHFSIWIRHYALYLEERIQCFNVINYDAATNSSVAGESVKLYVAITVGVVELLDKFFEMYHNDARSSLRIYKKSVTQGLHDLLTGASEFEEKSLAMTFIPNENDENRTTPELGWEVALFAEPETYNGNITTEMENNREKVGGMELWKDDDEMNAEKEESVSEFSSKVRFNPFDHEDEQFNMPSPNSLPNIPYELGEMPYQHLMQQQKKTANPFDPSTVPTHPTQTT</sequence>
<dbReference type="Pfam" id="PF07651">
    <property type="entry name" value="ANTH"/>
    <property type="match status" value="1"/>
</dbReference>